<sequence>MTLQTDYVMMTITTTMMAKTTNDDCGKDDEVDEQWHEIDEKTVVRSETRLGPANISTCLWAGKNADGLLRDNSNMVAMERQRQRKITMRNRKIDNSTDSTMMKLE</sequence>
<evidence type="ECO:0000256" key="1">
    <source>
        <dbReference type="SAM" id="MobiDB-lite"/>
    </source>
</evidence>
<reference evidence="2" key="1">
    <citation type="submission" date="2020-11" db="EMBL/GenBank/DDBJ databases">
        <authorList>
            <person name="Whitehead M."/>
        </authorList>
    </citation>
    <scope>NUCLEOTIDE SEQUENCE</scope>
    <source>
        <strain evidence="2">EGII</strain>
    </source>
</reference>
<dbReference type="Proteomes" id="UP000606786">
    <property type="component" value="Unassembled WGS sequence"/>
</dbReference>
<comment type="caution">
    <text evidence="2">The sequence shown here is derived from an EMBL/GenBank/DDBJ whole genome shotgun (WGS) entry which is preliminary data.</text>
</comment>
<accession>A0A811V1M9</accession>
<protein>
    <submittedName>
        <fullName evidence="2">(Mediterranean fruit fly) hypothetical protein</fullName>
    </submittedName>
</protein>
<name>A0A811V1M9_CERCA</name>
<evidence type="ECO:0000313" key="2">
    <source>
        <dbReference type="EMBL" id="CAD7004980.1"/>
    </source>
</evidence>
<keyword evidence="3" id="KW-1185">Reference proteome</keyword>
<feature type="compositionally biased region" description="Polar residues" evidence="1">
    <location>
        <begin position="96"/>
        <end position="105"/>
    </location>
</feature>
<feature type="region of interest" description="Disordered" evidence="1">
    <location>
        <begin position="82"/>
        <end position="105"/>
    </location>
</feature>
<dbReference type="AlphaFoldDB" id="A0A811V1M9"/>
<organism evidence="2 3">
    <name type="scientific">Ceratitis capitata</name>
    <name type="common">Mediterranean fruit fly</name>
    <name type="synonym">Tephritis capitata</name>
    <dbReference type="NCBI Taxonomy" id="7213"/>
    <lineage>
        <taxon>Eukaryota</taxon>
        <taxon>Metazoa</taxon>
        <taxon>Ecdysozoa</taxon>
        <taxon>Arthropoda</taxon>
        <taxon>Hexapoda</taxon>
        <taxon>Insecta</taxon>
        <taxon>Pterygota</taxon>
        <taxon>Neoptera</taxon>
        <taxon>Endopterygota</taxon>
        <taxon>Diptera</taxon>
        <taxon>Brachycera</taxon>
        <taxon>Muscomorpha</taxon>
        <taxon>Tephritoidea</taxon>
        <taxon>Tephritidae</taxon>
        <taxon>Ceratitis</taxon>
        <taxon>Ceratitis</taxon>
    </lineage>
</organism>
<proteinExistence type="predicted"/>
<gene>
    <name evidence="2" type="ORF">CCAP1982_LOCUS13357</name>
</gene>
<evidence type="ECO:0000313" key="3">
    <source>
        <dbReference type="Proteomes" id="UP000606786"/>
    </source>
</evidence>
<dbReference type="EMBL" id="CAJHJT010000034">
    <property type="protein sequence ID" value="CAD7004980.1"/>
    <property type="molecule type" value="Genomic_DNA"/>
</dbReference>